<feature type="transmembrane region" description="Helical" evidence="6">
    <location>
        <begin position="253"/>
        <end position="277"/>
    </location>
</feature>
<keyword evidence="3 6" id="KW-0812">Transmembrane</keyword>
<dbReference type="InterPro" id="IPR004477">
    <property type="entry name" value="ComEC_N"/>
</dbReference>
<dbReference type="Pfam" id="PF13567">
    <property type="entry name" value="DUF4131"/>
    <property type="match status" value="1"/>
</dbReference>
<evidence type="ECO:0008006" key="11">
    <source>
        <dbReference type="Google" id="ProtNLM"/>
    </source>
</evidence>
<feature type="transmembrane region" description="Helical" evidence="6">
    <location>
        <begin position="6"/>
        <end position="24"/>
    </location>
</feature>
<dbReference type="InterPro" id="IPR025405">
    <property type="entry name" value="DUF4131"/>
</dbReference>
<feature type="transmembrane region" description="Helical" evidence="6">
    <location>
        <begin position="352"/>
        <end position="371"/>
    </location>
</feature>
<feature type="transmembrane region" description="Helical" evidence="6">
    <location>
        <begin position="441"/>
        <end position="462"/>
    </location>
</feature>
<name>A0A1G1XQW3_9BACT</name>
<dbReference type="Proteomes" id="UP000176260">
    <property type="component" value="Unassembled WGS sequence"/>
</dbReference>
<evidence type="ECO:0000256" key="6">
    <source>
        <dbReference type="SAM" id="Phobius"/>
    </source>
</evidence>
<dbReference type="PANTHER" id="PTHR30619:SF1">
    <property type="entry name" value="RECOMBINATION PROTEIN 2"/>
    <property type="match status" value="1"/>
</dbReference>
<feature type="transmembrane region" description="Helical" evidence="6">
    <location>
        <begin position="383"/>
        <end position="404"/>
    </location>
</feature>
<feature type="transmembrane region" description="Helical" evidence="6">
    <location>
        <begin position="328"/>
        <end position="346"/>
    </location>
</feature>
<evidence type="ECO:0000256" key="4">
    <source>
        <dbReference type="ARBA" id="ARBA00022989"/>
    </source>
</evidence>
<accession>A0A1G1XQW3</accession>
<dbReference type="NCBIfam" id="TIGR00360">
    <property type="entry name" value="ComEC_N-term"/>
    <property type="match status" value="1"/>
</dbReference>
<feature type="transmembrane region" description="Helical" evidence="6">
    <location>
        <begin position="410"/>
        <end position="434"/>
    </location>
</feature>
<comment type="subcellular location">
    <subcellularLocation>
        <location evidence="1">Cell membrane</location>
        <topology evidence="1">Multi-pass membrane protein</topology>
    </subcellularLocation>
</comment>
<dbReference type="PANTHER" id="PTHR30619">
    <property type="entry name" value="DNA INTERNALIZATION/COMPETENCE PROTEIN COMEC/REC2"/>
    <property type="match status" value="1"/>
</dbReference>
<feature type="transmembrane region" description="Helical" evidence="6">
    <location>
        <begin position="36"/>
        <end position="54"/>
    </location>
</feature>
<evidence type="ECO:0000256" key="5">
    <source>
        <dbReference type="ARBA" id="ARBA00023136"/>
    </source>
</evidence>
<comment type="caution">
    <text evidence="9">The sequence shown here is derived from an EMBL/GenBank/DDBJ whole genome shotgun (WGS) entry which is preliminary data.</text>
</comment>
<evidence type="ECO:0000256" key="3">
    <source>
        <dbReference type="ARBA" id="ARBA00022692"/>
    </source>
</evidence>
<evidence type="ECO:0000313" key="9">
    <source>
        <dbReference type="EMBL" id="OGY42469.1"/>
    </source>
</evidence>
<dbReference type="EMBL" id="MHIA01000013">
    <property type="protein sequence ID" value="OGY42469.1"/>
    <property type="molecule type" value="Genomic_DNA"/>
</dbReference>
<feature type="transmembrane region" description="Helical" evidence="6">
    <location>
        <begin position="283"/>
        <end position="316"/>
    </location>
</feature>
<organism evidence="9 10">
    <name type="scientific">Candidatus Buchananbacteria bacterium RBG_13_39_9</name>
    <dbReference type="NCBI Taxonomy" id="1797531"/>
    <lineage>
        <taxon>Bacteria</taxon>
        <taxon>Candidatus Buchananiibacteriota</taxon>
    </lineage>
</organism>
<reference evidence="9 10" key="1">
    <citation type="journal article" date="2016" name="Nat. Commun.">
        <title>Thousands of microbial genomes shed light on interconnected biogeochemical processes in an aquifer system.</title>
        <authorList>
            <person name="Anantharaman K."/>
            <person name="Brown C.T."/>
            <person name="Hug L.A."/>
            <person name="Sharon I."/>
            <person name="Castelle C.J."/>
            <person name="Probst A.J."/>
            <person name="Thomas B.C."/>
            <person name="Singh A."/>
            <person name="Wilkins M.J."/>
            <person name="Karaoz U."/>
            <person name="Brodie E.L."/>
            <person name="Williams K.H."/>
            <person name="Hubbard S.S."/>
            <person name="Banfield J.F."/>
        </authorList>
    </citation>
    <scope>NUCLEOTIDE SEQUENCE [LARGE SCALE GENOMIC DNA]</scope>
</reference>
<dbReference type="InterPro" id="IPR052159">
    <property type="entry name" value="Competence_DNA_uptake"/>
</dbReference>
<keyword evidence="5 6" id="KW-0472">Membrane</keyword>
<dbReference type="Pfam" id="PF03772">
    <property type="entry name" value="Competence"/>
    <property type="match status" value="1"/>
</dbReference>
<evidence type="ECO:0000259" key="7">
    <source>
        <dbReference type="Pfam" id="PF03772"/>
    </source>
</evidence>
<dbReference type="GO" id="GO:0005886">
    <property type="term" value="C:plasma membrane"/>
    <property type="evidence" value="ECO:0007669"/>
    <property type="project" value="UniProtKB-SubCell"/>
</dbReference>
<protein>
    <recommendedName>
        <fullName evidence="11">ComEC/Rec2-related protein domain-containing protein</fullName>
    </recommendedName>
</protein>
<evidence type="ECO:0000313" key="10">
    <source>
        <dbReference type="Proteomes" id="UP000176260"/>
    </source>
</evidence>
<feature type="transmembrane region" description="Helical" evidence="6">
    <location>
        <begin position="482"/>
        <end position="499"/>
    </location>
</feature>
<evidence type="ECO:0000256" key="2">
    <source>
        <dbReference type="ARBA" id="ARBA00022475"/>
    </source>
</evidence>
<proteinExistence type="predicted"/>
<gene>
    <name evidence="9" type="ORF">A2Y67_00340</name>
</gene>
<feature type="domain" description="DUF4131" evidence="8">
    <location>
        <begin position="37"/>
        <end position="189"/>
    </location>
</feature>
<dbReference type="AlphaFoldDB" id="A0A1G1XQW3"/>
<feature type="transmembrane region" description="Helical" evidence="6">
    <location>
        <begin position="60"/>
        <end position="78"/>
    </location>
</feature>
<evidence type="ECO:0000259" key="8">
    <source>
        <dbReference type="Pfam" id="PF13567"/>
    </source>
</evidence>
<evidence type="ECO:0000256" key="1">
    <source>
        <dbReference type="ARBA" id="ARBA00004651"/>
    </source>
</evidence>
<keyword evidence="4 6" id="KW-1133">Transmembrane helix</keyword>
<sequence>MSYSKIFFYSCLFFICGVFIRSVLEFSARGGSALGGDFFVAYLILLLAVLLLFLSRRNKYFFILGLWGIFLFLGIWRYQASLPIVSPDKIYFYNDQQVEFKGSITKEPDQREDKTRLEIKAKEILHNDQGQKISGKVLVTNYIYPEYNYGDELRIICDLQKPEKINDFSYDQYLSRYDIYSLCYSPQITLLAQNQGNWFLAGIYKIKNFFIRRLNQVLPEPQSSFLAGLLIGAKKSIPQDLQAVFNKTGTTHIVAVSGYNVTIIAAFLMLLAGHFGIGRKKSFWLIMGFLIIFLMITGLQASIVRAVIMGSLVLLASYLGRLSKIRNALALAAVIMLLFNPKILVYDLGFQLSFLATLGLVYLQPVFSKICKIKNCKLKIVKLIFGDYLLTTLSAIIMTQPLILYQFGKISLIAPIANILVLPFIPLAMLLGFITGFLAMIWTTLGWVMGWSVWLVLSYIIWVLEKLAGLNWAYWEIPKIGVWLMAIMYLIIWGIIYKFKTQNKFTQ</sequence>
<keyword evidence="2" id="KW-1003">Cell membrane</keyword>
<feature type="domain" description="ComEC/Rec2-related protein" evidence="7">
    <location>
        <begin position="229"/>
        <end position="496"/>
    </location>
</feature>